<comment type="subcellular location">
    <subcellularLocation>
        <location evidence="2">Cell membrane</location>
    </subcellularLocation>
</comment>
<dbReference type="PROSITE" id="PS50109">
    <property type="entry name" value="HIS_KIN"/>
    <property type="match status" value="1"/>
</dbReference>
<dbReference type="CDD" id="cd06225">
    <property type="entry name" value="HAMP"/>
    <property type="match status" value="1"/>
</dbReference>
<dbReference type="SMART" id="SM00388">
    <property type="entry name" value="HisKA"/>
    <property type="match status" value="1"/>
</dbReference>
<dbReference type="PROSITE" id="PS50885">
    <property type="entry name" value="HAMP"/>
    <property type="match status" value="1"/>
</dbReference>
<dbReference type="Pfam" id="PF00512">
    <property type="entry name" value="HisKA"/>
    <property type="match status" value="1"/>
</dbReference>
<dbReference type="PANTHER" id="PTHR45436">
    <property type="entry name" value="SENSOR HISTIDINE KINASE YKOH"/>
    <property type="match status" value="1"/>
</dbReference>
<keyword evidence="6 11" id="KW-0812">Transmembrane</keyword>
<proteinExistence type="predicted"/>
<evidence type="ECO:0000256" key="6">
    <source>
        <dbReference type="ARBA" id="ARBA00022692"/>
    </source>
</evidence>
<keyword evidence="15" id="KW-1185">Reference proteome</keyword>
<dbReference type="Gene3D" id="6.10.340.10">
    <property type="match status" value="1"/>
</dbReference>
<evidence type="ECO:0000256" key="7">
    <source>
        <dbReference type="ARBA" id="ARBA00022777"/>
    </source>
</evidence>
<evidence type="ECO:0000313" key="14">
    <source>
        <dbReference type="EMBL" id="AYF72798.1"/>
    </source>
</evidence>
<dbReference type="InterPro" id="IPR003594">
    <property type="entry name" value="HATPase_dom"/>
</dbReference>
<dbReference type="GO" id="GO:0000155">
    <property type="term" value="F:phosphorelay sensor kinase activity"/>
    <property type="evidence" value="ECO:0007669"/>
    <property type="project" value="InterPro"/>
</dbReference>
<accession>A0A386Z4T8</accession>
<evidence type="ECO:0000256" key="2">
    <source>
        <dbReference type="ARBA" id="ARBA00004236"/>
    </source>
</evidence>
<dbReference type="EC" id="2.7.13.3" evidence="3"/>
<dbReference type="InterPro" id="IPR036890">
    <property type="entry name" value="HATPase_C_sf"/>
</dbReference>
<dbReference type="SMART" id="SM00304">
    <property type="entry name" value="HAMP"/>
    <property type="match status" value="1"/>
</dbReference>
<evidence type="ECO:0000256" key="9">
    <source>
        <dbReference type="ARBA" id="ARBA00023012"/>
    </source>
</evidence>
<keyword evidence="9" id="KW-0902">Two-component regulatory system</keyword>
<keyword evidence="8 11" id="KW-1133">Transmembrane helix</keyword>
<dbReference type="SMART" id="SM00387">
    <property type="entry name" value="HATPase_c"/>
    <property type="match status" value="1"/>
</dbReference>
<dbReference type="SUPFAM" id="SSF47384">
    <property type="entry name" value="Homodimeric domain of signal transducing histidine kinase"/>
    <property type="match status" value="1"/>
</dbReference>
<dbReference type="EMBL" id="CP032568">
    <property type="protein sequence ID" value="AYF72798.1"/>
    <property type="molecule type" value="Genomic_DNA"/>
</dbReference>
<evidence type="ECO:0000256" key="10">
    <source>
        <dbReference type="ARBA" id="ARBA00023136"/>
    </source>
</evidence>
<reference evidence="14 15" key="1">
    <citation type="submission" date="2018-09" db="EMBL/GenBank/DDBJ databases">
        <title>Nocardia yunnanensis sp. nov., an actinomycete isolated from a soil sample.</title>
        <authorList>
            <person name="Zhang J."/>
        </authorList>
    </citation>
    <scope>NUCLEOTIDE SEQUENCE [LARGE SCALE GENOMIC DNA]</scope>
    <source>
        <strain evidence="14 15">CFHS0054</strain>
    </source>
</reference>
<dbReference type="Proteomes" id="UP000267164">
    <property type="component" value="Chromosome"/>
</dbReference>
<protein>
    <recommendedName>
        <fullName evidence="3">histidine kinase</fullName>
        <ecNumber evidence="3">2.7.13.3</ecNumber>
    </recommendedName>
</protein>
<evidence type="ECO:0000259" key="12">
    <source>
        <dbReference type="PROSITE" id="PS50109"/>
    </source>
</evidence>
<feature type="transmembrane region" description="Helical" evidence="11">
    <location>
        <begin position="26"/>
        <end position="49"/>
    </location>
</feature>
<dbReference type="InterPro" id="IPR004358">
    <property type="entry name" value="Sig_transdc_His_kin-like_C"/>
</dbReference>
<feature type="domain" description="Histidine kinase" evidence="12">
    <location>
        <begin position="252"/>
        <end position="461"/>
    </location>
</feature>
<evidence type="ECO:0000256" key="3">
    <source>
        <dbReference type="ARBA" id="ARBA00012438"/>
    </source>
</evidence>
<evidence type="ECO:0000256" key="11">
    <source>
        <dbReference type="SAM" id="Phobius"/>
    </source>
</evidence>
<dbReference type="Pfam" id="PF00672">
    <property type="entry name" value="HAMP"/>
    <property type="match status" value="1"/>
</dbReference>
<dbReference type="PANTHER" id="PTHR45436:SF5">
    <property type="entry name" value="SENSOR HISTIDINE KINASE TRCS"/>
    <property type="match status" value="1"/>
</dbReference>
<dbReference type="CDD" id="cd00082">
    <property type="entry name" value="HisKA"/>
    <property type="match status" value="1"/>
</dbReference>
<dbReference type="InterPro" id="IPR003661">
    <property type="entry name" value="HisK_dim/P_dom"/>
</dbReference>
<dbReference type="Gene3D" id="3.30.565.10">
    <property type="entry name" value="Histidine kinase-like ATPase, C-terminal domain"/>
    <property type="match status" value="1"/>
</dbReference>
<gene>
    <name evidence="14" type="ORF">D7D52_01720</name>
</gene>
<name>A0A386Z4T8_9NOCA</name>
<keyword evidence="5" id="KW-0808">Transferase</keyword>
<evidence type="ECO:0000256" key="4">
    <source>
        <dbReference type="ARBA" id="ARBA00022553"/>
    </source>
</evidence>
<dbReference type="RefSeq" id="WP_120734741.1">
    <property type="nucleotide sequence ID" value="NZ_CP032568.1"/>
</dbReference>
<dbReference type="GO" id="GO:0005886">
    <property type="term" value="C:plasma membrane"/>
    <property type="evidence" value="ECO:0007669"/>
    <property type="project" value="UniProtKB-SubCell"/>
</dbReference>
<keyword evidence="10 11" id="KW-0472">Membrane</keyword>
<evidence type="ECO:0000313" key="15">
    <source>
        <dbReference type="Proteomes" id="UP000267164"/>
    </source>
</evidence>
<dbReference type="InterPro" id="IPR036097">
    <property type="entry name" value="HisK_dim/P_sf"/>
</dbReference>
<keyword evidence="7 14" id="KW-0418">Kinase</keyword>
<evidence type="ECO:0000256" key="1">
    <source>
        <dbReference type="ARBA" id="ARBA00000085"/>
    </source>
</evidence>
<sequence>MSDDGLVKRFPSWLTSAHWGLRLRSALASALVVGAVLLVAAGAMLWVLYRSLRHEVGAAADSRANQIAAELTRTPAARLPETLLEADRQIAAVQVLDSAGRQVAASRHDLNAPLTQLPAHDATDLPAAAGYDGDWRITAIPVPTPEGTFTVLVAADTEEGEHAVKKVAALLALGGPAVVAAAAAVTYLLVGRSLRSVEHIRARVAGIETSDLSRRVPIPAARDEIARLAETMNAMLDRVEAGHRAQRRFVGDASHELRSPLATITAALELAYHRPEAFDRELIGATLLPEAARMRTLVEDLLTLAAADERELELRVGEVDLDDLIAEEAGALRLRGAVAVQTTIEPVRVHGDRARLTRALRNLTDNAAAHARGRVALRIDRHGDRARITVDDDGPGIAPADRSRVFDRFVRLEDDRARSSGGSGLGLAIVAELVAAHDGSVHVAESPWGGARFVIELPIAGPAVRIEQPVTDPT</sequence>
<dbReference type="SUPFAM" id="SSF55874">
    <property type="entry name" value="ATPase domain of HSP90 chaperone/DNA topoisomerase II/histidine kinase"/>
    <property type="match status" value="1"/>
</dbReference>
<feature type="domain" description="HAMP" evidence="13">
    <location>
        <begin position="191"/>
        <end position="244"/>
    </location>
</feature>
<evidence type="ECO:0000256" key="8">
    <source>
        <dbReference type="ARBA" id="ARBA00022989"/>
    </source>
</evidence>
<evidence type="ECO:0000259" key="13">
    <source>
        <dbReference type="PROSITE" id="PS50885"/>
    </source>
</evidence>
<dbReference type="InterPro" id="IPR005467">
    <property type="entry name" value="His_kinase_dom"/>
</dbReference>
<dbReference type="Gene3D" id="1.10.287.130">
    <property type="match status" value="1"/>
</dbReference>
<dbReference type="AlphaFoldDB" id="A0A386Z4T8"/>
<dbReference type="InterPro" id="IPR050428">
    <property type="entry name" value="TCS_sensor_his_kinase"/>
</dbReference>
<comment type="catalytic activity">
    <reaction evidence="1">
        <text>ATP + protein L-histidine = ADP + protein N-phospho-L-histidine.</text>
        <dbReference type="EC" id="2.7.13.3"/>
    </reaction>
</comment>
<organism evidence="14 15">
    <name type="scientific">Nocardia yunnanensis</name>
    <dbReference type="NCBI Taxonomy" id="2382165"/>
    <lineage>
        <taxon>Bacteria</taxon>
        <taxon>Bacillati</taxon>
        <taxon>Actinomycetota</taxon>
        <taxon>Actinomycetes</taxon>
        <taxon>Mycobacteriales</taxon>
        <taxon>Nocardiaceae</taxon>
        <taxon>Nocardia</taxon>
    </lineage>
</organism>
<feature type="transmembrane region" description="Helical" evidence="11">
    <location>
        <begin position="167"/>
        <end position="190"/>
    </location>
</feature>
<dbReference type="OrthoDB" id="9786919at2"/>
<dbReference type="KEGG" id="nyu:D7D52_01720"/>
<dbReference type="Pfam" id="PF02518">
    <property type="entry name" value="HATPase_c"/>
    <property type="match status" value="1"/>
</dbReference>
<keyword evidence="4" id="KW-0597">Phosphoprotein</keyword>
<dbReference type="PRINTS" id="PR00344">
    <property type="entry name" value="BCTRLSENSOR"/>
</dbReference>
<dbReference type="InterPro" id="IPR003660">
    <property type="entry name" value="HAMP_dom"/>
</dbReference>
<evidence type="ECO:0000256" key="5">
    <source>
        <dbReference type="ARBA" id="ARBA00022679"/>
    </source>
</evidence>